<proteinExistence type="predicted"/>
<dbReference type="Pfam" id="PF13411">
    <property type="entry name" value="MerR_1"/>
    <property type="match status" value="1"/>
</dbReference>
<dbReference type="AlphaFoldDB" id="A0A9W6SP88"/>
<protein>
    <submittedName>
        <fullName evidence="3">MerR family transcriptional regulator</fullName>
    </submittedName>
</protein>
<dbReference type="InterPro" id="IPR009061">
    <property type="entry name" value="DNA-bd_dom_put_sf"/>
</dbReference>
<dbReference type="PROSITE" id="PS50937">
    <property type="entry name" value="HTH_MERR_2"/>
    <property type="match status" value="1"/>
</dbReference>
<dbReference type="GO" id="GO:0003700">
    <property type="term" value="F:DNA-binding transcription factor activity"/>
    <property type="evidence" value="ECO:0007669"/>
    <property type="project" value="InterPro"/>
</dbReference>
<keyword evidence="4" id="KW-1185">Reference proteome</keyword>
<dbReference type="EMBL" id="BSTX01000003">
    <property type="protein sequence ID" value="GLZ79509.1"/>
    <property type="molecule type" value="Genomic_DNA"/>
</dbReference>
<evidence type="ECO:0000259" key="2">
    <source>
        <dbReference type="PROSITE" id="PS50937"/>
    </source>
</evidence>
<keyword evidence="1" id="KW-0238">DNA-binding</keyword>
<reference evidence="3" key="1">
    <citation type="submission" date="2023-03" db="EMBL/GenBank/DDBJ databases">
        <title>Actinorhabdospora filicis NBRC 111898.</title>
        <authorList>
            <person name="Ichikawa N."/>
            <person name="Sato H."/>
            <person name="Tonouchi N."/>
        </authorList>
    </citation>
    <scope>NUCLEOTIDE SEQUENCE</scope>
    <source>
        <strain evidence="3">NBRC 111898</strain>
    </source>
</reference>
<evidence type="ECO:0000313" key="3">
    <source>
        <dbReference type="EMBL" id="GLZ79509.1"/>
    </source>
</evidence>
<dbReference type="SUPFAM" id="SSF46955">
    <property type="entry name" value="Putative DNA-binding domain"/>
    <property type="match status" value="1"/>
</dbReference>
<dbReference type="Gene3D" id="1.10.1660.10">
    <property type="match status" value="1"/>
</dbReference>
<dbReference type="Proteomes" id="UP001165079">
    <property type="component" value="Unassembled WGS sequence"/>
</dbReference>
<dbReference type="Gene3D" id="3.20.80.10">
    <property type="entry name" value="Regulatory factor, effector binding domain"/>
    <property type="match status" value="1"/>
</dbReference>
<comment type="caution">
    <text evidence="3">The sequence shown here is derived from an EMBL/GenBank/DDBJ whole genome shotgun (WGS) entry which is preliminary data.</text>
</comment>
<feature type="domain" description="HTH merR-type" evidence="2">
    <location>
        <begin position="14"/>
        <end position="75"/>
    </location>
</feature>
<dbReference type="InterPro" id="IPR000551">
    <property type="entry name" value="MerR-type_HTH_dom"/>
</dbReference>
<sequence>MREGLLLPGAFGAATKLSPKALRLYADQGLLPPAEVDPFTGYRYYEPAQIPRARLIVRLRELGLPLARVAHLVDLEPAARDAELQAWLAARRAQLDRHTATVDAIARADGGTAALAERVTVRARPERKLLYRQAHVRIDGLDPFIDETSEALRAHLRAAGLDDGGPLIVQFHAIVGRDGEGRVEVAVPFTGSAEPAGDLRLRVEPAGTEAYLPVPADMEDFPLVLRVYDAVTAWIADHPGMTAVDSPYEVWPGAGGARFDVVFPVAA</sequence>
<gene>
    <name evidence="3" type="ORF">Afil01_43160</name>
</gene>
<dbReference type="PANTHER" id="PTHR30204">
    <property type="entry name" value="REDOX-CYCLING DRUG-SENSING TRANSCRIPTIONAL ACTIVATOR SOXR"/>
    <property type="match status" value="1"/>
</dbReference>
<evidence type="ECO:0000256" key="1">
    <source>
        <dbReference type="ARBA" id="ARBA00023125"/>
    </source>
</evidence>
<dbReference type="GO" id="GO:0003677">
    <property type="term" value="F:DNA binding"/>
    <property type="evidence" value="ECO:0007669"/>
    <property type="project" value="UniProtKB-KW"/>
</dbReference>
<dbReference type="InterPro" id="IPR011256">
    <property type="entry name" value="Reg_factor_effector_dom_sf"/>
</dbReference>
<dbReference type="InterPro" id="IPR047057">
    <property type="entry name" value="MerR_fam"/>
</dbReference>
<accession>A0A9W6SP88</accession>
<dbReference type="RefSeq" id="WP_285664661.1">
    <property type="nucleotide sequence ID" value="NZ_BSTX01000003.1"/>
</dbReference>
<name>A0A9W6SP88_9ACTN</name>
<dbReference type="SMART" id="SM00422">
    <property type="entry name" value="HTH_MERR"/>
    <property type="match status" value="1"/>
</dbReference>
<organism evidence="3 4">
    <name type="scientific">Actinorhabdospora filicis</name>
    <dbReference type="NCBI Taxonomy" id="1785913"/>
    <lineage>
        <taxon>Bacteria</taxon>
        <taxon>Bacillati</taxon>
        <taxon>Actinomycetota</taxon>
        <taxon>Actinomycetes</taxon>
        <taxon>Micromonosporales</taxon>
        <taxon>Micromonosporaceae</taxon>
        <taxon>Actinorhabdospora</taxon>
    </lineage>
</organism>
<evidence type="ECO:0000313" key="4">
    <source>
        <dbReference type="Proteomes" id="UP001165079"/>
    </source>
</evidence>
<dbReference type="PANTHER" id="PTHR30204:SF97">
    <property type="entry name" value="MERR FAMILY REGULATORY PROTEIN"/>
    <property type="match status" value="1"/>
</dbReference>